<dbReference type="InterPro" id="IPR050276">
    <property type="entry name" value="MshD_Acetyltransferase"/>
</dbReference>
<dbReference type="GO" id="GO:0005737">
    <property type="term" value="C:cytoplasm"/>
    <property type="evidence" value="ECO:0007669"/>
    <property type="project" value="UniProtKB-SubCell"/>
</dbReference>
<dbReference type="EC" id="2.3.1.266" evidence="1"/>
<name>A0A2X1Y631_9FIRM</name>
<sequence>MKKITRLANKSDIDRIHEIEVETFENPWSKKSIENAVVFDELSDILVVEVDGEIGGFISFMRIYDEIHIGNVAVGKKYRGQKLANDLFEGLIDLAERESYKMTLEVEKSNRVAFNLYKKFGFTIQGVRKDYYGIDRDAYIMWRE</sequence>
<dbReference type="Gene3D" id="3.40.630.30">
    <property type="match status" value="1"/>
</dbReference>
<dbReference type="InterPro" id="IPR006464">
    <property type="entry name" value="AcTrfase_RimI/Ard1"/>
</dbReference>
<feature type="domain" description="N-acetyltransferase" evidence="2">
    <location>
        <begin position="3"/>
        <end position="144"/>
    </location>
</feature>
<dbReference type="GeneID" id="83861644"/>
<dbReference type="RefSeq" id="WP_112890417.1">
    <property type="nucleotide sequence ID" value="NZ_CP068103.1"/>
</dbReference>
<gene>
    <name evidence="3" type="ORF">NCTC13076_01954</name>
</gene>
<keyword evidence="3" id="KW-0808">Transferase</keyword>
<dbReference type="NCBIfam" id="TIGR01575">
    <property type="entry name" value="rimI"/>
    <property type="match status" value="1"/>
</dbReference>
<dbReference type="CDD" id="cd04301">
    <property type="entry name" value="NAT_SF"/>
    <property type="match status" value="1"/>
</dbReference>
<evidence type="ECO:0000259" key="2">
    <source>
        <dbReference type="PROSITE" id="PS51186"/>
    </source>
</evidence>
<protein>
    <recommendedName>
        <fullName evidence="1">[Ribosomal protein bS18]-alanine N-acetyltransferase</fullName>
        <ecNumber evidence="1">2.3.1.266</ecNumber>
    </recommendedName>
</protein>
<evidence type="ECO:0000313" key="4">
    <source>
        <dbReference type="Proteomes" id="UP000250070"/>
    </source>
</evidence>
<comment type="similarity">
    <text evidence="1">Belongs to the acetyltransferase family. RimI subfamily.</text>
</comment>
<comment type="function">
    <text evidence="1">Acetylates the N-terminal alanine of ribosomal protein bS18.</text>
</comment>
<evidence type="ECO:0000256" key="1">
    <source>
        <dbReference type="RuleBase" id="RU363094"/>
    </source>
</evidence>
<dbReference type="SUPFAM" id="SSF55729">
    <property type="entry name" value="Acyl-CoA N-acyltransferases (Nat)"/>
    <property type="match status" value="1"/>
</dbReference>
<dbReference type="PANTHER" id="PTHR43617">
    <property type="entry name" value="L-AMINO ACID N-ACETYLTRANSFERASE"/>
    <property type="match status" value="1"/>
</dbReference>
<dbReference type="Pfam" id="PF00583">
    <property type="entry name" value="Acetyltransf_1"/>
    <property type="match status" value="1"/>
</dbReference>
<organism evidence="3 4">
    <name type="scientific">Peptoniphilus harei</name>
    <dbReference type="NCBI Taxonomy" id="54005"/>
    <lineage>
        <taxon>Bacteria</taxon>
        <taxon>Bacillati</taxon>
        <taxon>Bacillota</taxon>
        <taxon>Tissierellia</taxon>
        <taxon>Tissierellales</taxon>
        <taxon>Peptoniphilaceae</taxon>
        <taxon>Peptoniphilus</taxon>
    </lineage>
</organism>
<dbReference type="PROSITE" id="PS51186">
    <property type="entry name" value="GNAT"/>
    <property type="match status" value="1"/>
</dbReference>
<comment type="catalytic activity">
    <reaction evidence="1">
        <text>N-terminal L-alanyl-[ribosomal protein bS18] + acetyl-CoA = N-terminal N(alpha)-acetyl-L-alanyl-[ribosomal protein bS18] + CoA + H(+)</text>
        <dbReference type="Rhea" id="RHEA:43756"/>
        <dbReference type="Rhea" id="RHEA-COMP:10676"/>
        <dbReference type="Rhea" id="RHEA-COMP:10677"/>
        <dbReference type="ChEBI" id="CHEBI:15378"/>
        <dbReference type="ChEBI" id="CHEBI:57287"/>
        <dbReference type="ChEBI" id="CHEBI:57288"/>
        <dbReference type="ChEBI" id="CHEBI:64718"/>
        <dbReference type="ChEBI" id="CHEBI:83683"/>
        <dbReference type="EC" id="2.3.1.266"/>
    </reaction>
</comment>
<dbReference type="STRING" id="54005.HMPREF3229_00800"/>
<dbReference type="Proteomes" id="UP000250070">
    <property type="component" value="Unassembled WGS sequence"/>
</dbReference>
<dbReference type="GO" id="GO:0008999">
    <property type="term" value="F:protein-N-terminal-alanine acetyltransferase activity"/>
    <property type="evidence" value="ECO:0007669"/>
    <property type="project" value="UniProtKB-EC"/>
</dbReference>
<proteinExistence type="inferred from homology"/>
<accession>A0A2X1Y631</accession>
<keyword evidence="1" id="KW-0963">Cytoplasm</keyword>
<dbReference type="InterPro" id="IPR016181">
    <property type="entry name" value="Acyl_CoA_acyltransferase"/>
</dbReference>
<dbReference type="OrthoDB" id="9794566at2"/>
<dbReference type="InterPro" id="IPR000182">
    <property type="entry name" value="GNAT_dom"/>
</dbReference>
<dbReference type="EMBL" id="UATM01000032">
    <property type="protein sequence ID" value="SPY48862.1"/>
    <property type="molecule type" value="Genomic_DNA"/>
</dbReference>
<dbReference type="AlphaFoldDB" id="A0A2X1Y631"/>
<reference evidence="3 4" key="1">
    <citation type="submission" date="2018-06" db="EMBL/GenBank/DDBJ databases">
        <authorList>
            <consortium name="Pathogen Informatics"/>
            <person name="Doyle S."/>
        </authorList>
    </citation>
    <scope>NUCLEOTIDE SEQUENCE [LARGE SCALE GENOMIC DNA]</scope>
    <source>
        <strain evidence="3 4">NCTC13076</strain>
    </source>
</reference>
<dbReference type="PANTHER" id="PTHR43617:SF22">
    <property type="entry name" value="L-AMINO ACID N-ACETYLTRANSFERASE AAAT"/>
    <property type="match status" value="1"/>
</dbReference>
<evidence type="ECO:0000313" key="3">
    <source>
        <dbReference type="EMBL" id="SPY48862.1"/>
    </source>
</evidence>
<comment type="subcellular location">
    <subcellularLocation>
        <location evidence="1">Cytoplasm</location>
    </subcellularLocation>
</comment>